<dbReference type="EMBL" id="LHXR01000159">
    <property type="protein sequence ID" value="KXA94942.1"/>
    <property type="molecule type" value="Genomic_DNA"/>
</dbReference>
<reference evidence="12 13" key="1">
    <citation type="journal article" date="2016" name="Sci. Rep.">
        <title>Metabolic traits of an uncultured archaeal lineage -MSBL1- from brine pools of the Red Sea.</title>
        <authorList>
            <person name="Mwirichia R."/>
            <person name="Alam I."/>
            <person name="Rashid M."/>
            <person name="Vinu M."/>
            <person name="Ba-Alawi W."/>
            <person name="Anthony Kamau A."/>
            <person name="Kamanda Ngugi D."/>
            <person name="Goker M."/>
            <person name="Klenk H.P."/>
            <person name="Bajic V."/>
            <person name="Stingl U."/>
        </authorList>
    </citation>
    <scope>NUCLEOTIDE SEQUENCE [LARGE SCALE GENOMIC DNA]</scope>
    <source>
        <strain evidence="12">SCGC-AAA259I09</strain>
    </source>
</reference>
<evidence type="ECO:0000259" key="10">
    <source>
        <dbReference type="Pfam" id="PF00185"/>
    </source>
</evidence>
<evidence type="ECO:0000256" key="3">
    <source>
        <dbReference type="ARBA" id="ARBA00013008"/>
    </source>
</evidence>
<evidence type="ECO:0000256" key="9">
    <source>
        <dbReference type="RuleBase" id="RU003634"/>
    </source>
</evidence>
<name>A0A133UL34_9EURY</name>
<dbReference type="InterPro" id="IPR036901">
    <property type="entry name" value="Asp/Orn_carbamoylTrfase_sf"/>
</dbReference>
<evidence type="ECO:0000256" key="8">
    <source>
        <dbReference type="NCBIfam" id="TIGR00670"/>
    </source>
</evidence>
<dbReference type="AlphaFoldDB" id="A0A133UL34"/>
<organism evidence="12 13">
    <name type="scientific">candidate division MSBL1 archaeon SCGC-AAA259I09</name>
    <dbReference type="NCBI Taxonomy" id="1698267"/>
    <lineage>
        <taxon>Archaea</taxon>
        <taxon>Methanobacteriati</taxon>
        <taxon>Methanobacteriota</taxon>
        <taxon>candidate division MSBL1</taxon>
    </lineage>
</organism>
<dbReference type="PANTHER" id="PTHR45753">
    <property type="entry name" value="ORNITHINE CARBAMOYLTRANSFERASE, MITOCHONDRIAL"/>
    <property type="match status" value="1"/>
</dbReference>
<dbReference type="PROSITE" id="PS00097">
    <property type="entry name" value="CARBAMOYLTRANSFERASE"/>
    <property type="match status" value="1"/>
</dbReference>
<sequence>EEIGRGKETSDLLNGKILGMLFFEPSTRTRLSFKSAIQRLGGSSIGFSRPEVSSVAKGETLADTIKTVENYCDAIVLRHPQMGSAKLAAEVSEVPILNAGDGAGHHPTQTLLDLYSIKKNFGSIKGLNIGLVGDLKYGRTVHSLAYAASRFDNKLYLISPSGLEMPREIINDLRDKGKEVEESSSVEEVLPQLDVLYVTRIQKERFSDPSEYNKVKDSYVIDLDLLESAKSELKVLHPLPRVDEISSEVDSSPHAKYFDQVFSGVVVRMALLALLM</sequence>
<feature type="domain" description="Aspartate/ornithine carbamoyltransferase Asp/Orn-binding" evidence="10">
    <location>
        <begin position="125"/>
        <end position="275"/>
    </location>
</feature>
<dbReference type="PATRIC" id="fig|1698267.3.peg.610"/>
<keyword evidence="5" id="KW-0665">Pyrimidine biosynthesis</keyword>
<feature type="domain" description="Aspartate/ornithine carbamoyltransferase carbamoyl-P binding" evidence="11">
    <location>
        <begin position="7"/>
        <end position="118"/>
    </location>
</feature>
<dbReference type="PANTHER" id="PTHR45753:SF6">
    <property type="entry name" value="ASPARTATE CARBAMOYLTRANSFERASE"/>
    <property type="match status" value="1"/>
</dbReference>
<comment type="catalytic activity">
    <reaction evidence="7">
        <text>carbamoyl phosphate + L-aspartate = N-carbamoyl-L-aspartate + phosphate + H(+)</text>
        <dbReference type="Rhea" id="RHEA:20013"/>
        <dbReference type="ChEBI" id="CHEBI:15378"/>
        <dbReference type="ChEBI" id="CHEBI:29991"/>
        <dbReference type="ChEBI" id="CHEBI:32814"/>
        <dbReference type="ChEBI" id="CHEBI:43474"/>
        <dbReference type="ChEBI" id="CHEBI:58228"/>
        <dbReference type="EC" id="2.1.3.2"/>
    </reaction>
</comment>
<dbReference type="GO" id="GO:0044205">
    <property type="term" value="P:'de novo' UMP biosynthetic process"/>
    <property type="evidence" value="ECO:0007669"/>
    <property type="project" value="UniProtKB-UniPathway"/>
</dbReference>
<dbReference type="GO" id="GO:0004070">
    <property type="term" value="F:aspartate carbamoyltransferase activity"/>
    <property type="evidence" value="ECO:0007669"/>
    <property type="project" value="UniProtKB-UniRule"/>
</dbReference>
<evidence type="ECO:0000256" key="6">
    <source>
        <dbReference type="ARBA" id="ARBA00043884"/>
    </source>
</evidence>
<evidence type="ECO:0000256" key="7">
    <source>
        <dbReference type="ARBA" id="ARBA00048859"/>
    </source>
</evidence>
<evidence type="ECO:0000256" key="2">
    <source>
        <dbReference type="ARBA" id="ARBA00008896"/>
    </source>
</evidence>
<evidence type="ECO:0000313" key="13">
    <source>
        <dbReference type="Proteomes" id="UP000070463"/>
    </source>
</evidence>
<dbReference type="InterPro" id="IPR006130">
    <property type="entry name" value="Asp/Orn_carbamoylTrfase"/>
</dbReference>
<dbReference type="PRINTS" id="PR00101">
    <property type="entry name" value="ATCASE"/>
</dbReference>
<proteinExistence type="inferred from homology"/>
<comment type="caution">
    <text evidence="12">The sequence shown here is derived from an EMBL/GenBank/DDBJ whole genome shotgun (WGS) entry which is preliminary data.</text>
</comment>
<dbReference type="FunFam" id="3.40.50.1370:FF:000002">
    <property type="entry name" value="Aspartate carbamoyltransferase 2"/>
    <property type="match status" value="1"/>
</dbReference>
<dbReference type="UniPathway" id="UPA00070">
    <property type="reaction ID" value="UER00116"/>
</dbReference>
<dbReference type="Pfam" id="PF02729">
    <property type="entry name" value="OTCace_N"/>
    <property type="match status" value="1"/>
</dbReference>
<feature type="non-terminal residue" evidence="12">
    <location>
        <position position="1"/>
    </location>
</feature>
<dbReference type="NCBIfam" id="TIGR00670">
    <property type="entry name" value="asp_carb_tr"/>
    <property type="match status" value="1"/>
</dbReference>
<dbReference type="EC" id="2.1.3.2" evidence="3 8"/>
<keyword evidence="13" id="KW-1185">Reference proteome</keyword>
<protein>
    <recommendedName>
        <fullName evidence="3 8">Aspartate carbamoyltransferase</fullName>
        <ecNumber evidence="3 8">2.1.3.2</ecNumber>
    </recommendedName>
</protein>
<evidence type="ECO:0000256" key="5">
    <source>
        <dbReference type="ARBA" id="ARBA00022975"/>
    </source>
</evidence>
<evidence type="ECO:0000256" key="4">
    <source>
        <dbReference type="ARBA" id="ARBA00022679"/>
    </source>
</evidence>
<dbReference type="NCBIfam" id="NF002032">
    <property type="entry name" value="PRK00856.1"/>
    <property type="match status" value="1"/>
</dbReference>
<dbReference type="SUPFAM" id="SSF53671">
    <property type="entry name" value="Aspartate/ornithine carbamoyltransferase"/>
    <property type="match status" value="1"/>
</dbReference>
<dbReference type="GO" id="GO:0006520">
    <property type="term" value="P:amino acid metabolic process"/>
    <property type="evidence" value="ECO:0007669"/>
    <property type="project" value="InterPro"/>
</dbReference>
<dbReference type="InterPro" id="IPR002082">
    <property type="entry name" value="Asp_carbamoyltransf"/>
</dbReference>
<evidence type="ECO:0000313" key="12">
    <source>
        <dbReference type="EMBL" id="KXA94942.1"/>
    </source>
</evidence>
<comment type="function">
    <text evidence="6">Catalyzes the condensation of carbamoyl phosphate and aspartate to form carbamoyl aspartate and inorganic phosphate, the committed step in the de novo pyrimidine nucleotide biosynthesis pathway.</text>
</comment>
<evidence type="ECO:0000256" key="1">
    <source>
        <dbReference type="ARBA" id="ARBA00004852"/>
    </source>
</evidence>
<dbReference type="InterPro" id="IPR006131">
    <property type="entry name" value="Asp_carbamoyltransf_Asp/Orn-bd"/>
</dbReference>
<dbReference type="GO" id="GO:0006207">
    <property type="term" value="P:'de novo' pyrimidine nucleobase biosynthetic process"/>
    <property type="evidence" value="ECO:0007669"/>
    <property type="project" value="InterPro"/>
</dbReference>
<dbReference type="InterPro" id="IPR006132">
    <property type="entry name" value="Asp/Orn_carbamoyltranf_P-bd"/>
</dbReference>
<dbReference type="GO" id="GO:0016597">
    <property type="term" value="F:amino acid binding"/>
    <property type="evidence" value="ECO:0007669"/>
    <property type="project" value="InterPro"/>
</dbReference>
<keyword evidence="4 9" id="KW-0808">Transferase</keyword>
<accession>A0A133UL34</accession>
<gene>
    <name evidence="12" type="ORF">AKJ37_07155</name>
</gene>
<dbReference type="Proteomes" id="UP000070463">
    <property type="component" value="Unassembled WGS sequence"/>
</dbReference>
<comment type="similarity">
    <text evidence="2">Belongs to the aspartate/ornithine carbamoyltransferase superfamily. ATCase family.</text>
</comment>
<evidence type="ECO:0000259" key="11">
    <source>
        <dbReference type="Pfam" id="PF02729"/>
    </source>
</evidence>
<dbReference type="Pfam" id="PF00185">
    <property type="entry name" value="OTCace"/>
    <property type="match status" value="1"/>
</dbReference>
<dbReference type="PRINTS" id="PR00100">
    <property type="entry name" value="AOTCASE"/>
</dbReference>
<dbReference type="Gene3D" id="3.40.50.1370">
    <property type="entry name" value="Aspartate/ornithine carbamoyltransferase"/>
    <property type="match status" value="2"/>
</dbReference>
<comment type="pathway">
    <text evidence="1">Pyrimidine metabolism; UMP biosynthesis via de novo pathway; (S)-dihydroorotate from bicarbonate: step 2/3.</text>
</comment>